<name>A0A3N9WPQ0_9ACTN</name>
<keyword evidence="2" id="KW-1185">Reference proteome</keyword>
<comment type="caution">
    <text evidence="1">The sequence shown here is derived from an EMBL/GenBank/DDBJ whole genome shotgun (WGS) entry which is preliminary data.</text>
</comment>
<accession>A0A3N9WPQ0</accession>
<dbReference type="EMBL" id="QGSY01000306">
    <property type="protein sequence ID" value="RQX02841.1"/>
    <property type="molecule type" value="Genomic_DNA"/>
</dbReference>
<protein>
    <submittedName>
        <fullName evidence="1">Uncharacterized protein</fullName>
    </submittedName>
</protein>
<proteinExistence type="predicted"/>
<evidence type="ECO:0000313" key="1">
    <source>
        <dbReference type="EMBL" id="RQX02841.1"/>
    </source>
</evidence>
<gene>
    <name evidence="1" type="ORF">DLJ58_30825</name>
</gene>
<sequence>MIIIGVLPLHQRPGEILHDVVASHGGTPALRGAEDEGASWPLQHPLVLDEQVTALQGGREPFVKGRRHERKLRVETCDLRKVPATRLATVARTEGSQPA</sequence>
<evidence type="ECO:0000313" key="2">
    <source>
        <dbReference type="Proteomes" id="UP000266889"/>
    </source>
</evidence>
<reference evidence="1 2" key="1">
    <citation type="submission" date="2018-05" db="EMBL/GenBank/DDBJ databases">
        <title>Micromonospora from Atacama Desert.</title>
        <authorList>
            <person name="Carro L."/>
            <person name="Goodfellow M."/>
            <person name="Klenk H.-P."/>
        </authorList>
    </citation>
    <scope>NUCLEOTIDE SEQUENCE [LARGE SCALE GENOMIC DNA]</scope>
    <source>
        <strain evidence="1 2">LB32</strain>
    </source>
</reference>
<dbReference type="AlphaFoldDB" id="A0A3N9WPQ0"/>
<dbReference type="Proteomes" id="UP000266889">
    <property type="component" value="Unassembled WGS sequence"/>
</dbReference>
<organism evidence="1 2">
    <name type="scientific">Micromonospora arida</name>
    <dbReference type="NCBI Taxonomy" id="2203715"/>
    <lineage>
        <taxon>Bacteria</taxon>
        <taxon>Bacillati</taxon>
        <taxon>Actinomycetota</taxon>
        <taxon>Actinomycetes</taxon>
        <taxon>Micromonosporales</taxon>
        <taxon>Micromonosporaceae</taxon>
        <taxon>Micromonospora</taxon>
    </lineage>
</organism>